<dbReference type="InterPro" id="IPR050282">
    <property type="entry name" value="Cycloisomerase_2"/>
</dbReference>
<dbReference type="InterPro" id="IPR011048">
    <property type="entry name" value="Haem_d1_sf"/>
</dbReference>
<evidence type="ECO:0000313" key="5">
    <source>
        <dbReference type="Proteomes" id="UP000321820"/>
    </source>
</evidence>
<evidence type="ECO:0000256" key="1">
    <source>
        <dbReference type="ARBA" id="ARBA00005564"/>
    </source>
</evidence>
<keyword evidence="2" id="KW-0313">Glucose metabolism</keyword>
<dbReference type="KEGG" id="talb:FTW19_05125"/>
<evidence type="ECO:0000256" key="3">
    <source>
        <dbReference type="SAM" id="MobiDB-lite"/>
    </source>
</evidence>
<comment type="similarity">
    <text evidence="1">Belongs to the cycloisomerase 2 family.</text>
</comment>
<keyword evidence="2" id="KW-0119">Carbohydrate metabolism</keyword>
<dbReference type="GO" id="GO:0006006">
    <property type="term" value="P:glucose metabolic process"/>
    <property type="evidence" value="ECO:0007669"/>
    <property type="project" value="UniProtKB-KW"/>
</dbReference>
<reference evidence="4 5" key="1">
    <citation type="submission" date="2019-08" db="EMBL/GenBank/DDBJ databases">
        <title>Complete genome sequence of Terriglobus albidus strain ORNL.</title>
        <authorList>
            <person name="Podar M."/>
        </authorList>
    </citation>
    <scope>NUCLEOTIDE SEQUENCE [LARGE SCALE GENOMIC DNA]</scope>
    <source>
        <strain evidence="4 5">ORNL</strain>
    </source>
</reference>
<gene>
    <name evidence="4" type="ORF">FTW19_05125</name>
</gene>
<dbReference type="RefSeq" id="WP_147646635.1">
    <property type="nucleotide sequence ID" value="NZ_CP042806.1"/>
</dbReference>
<dbReference type="EMBL" id="CP042806">
    <property type="protein sequence ID" value="QEE27444.1"/>
    <property type="molecule type" value="Genomic_DNA"/>
</dbReference>
<organism evidence="4 5">
    <name type="scientific">Terriglobus albidus</name>
    <dbReference type="NCBI Taxonomy" id="1592106"/>
    <lineage>
        <taxon>Bacteria</taxon>
        <taxon>Pseudomonadati</taxon>
        <taxon>Acidobacteriota</taxon>
        <taxon>Terriglobia</taxon>
        <taxon>Terriglobales</taxon>
        <taxon>Acidobacteriaceae</taxon>
        <taxon>Terriglobus</taxon>
    </lineage>
</organism>
<dbReference type="PANTHER" id="PTHR30344">
    <property type="entry name" value="6-PHOSPHOGLUCONOLACTONASE-RELATED"/>
    <property type="match status" value="1"/>
</dbReference>
<dbReference type="GO" id="GO:0017057">
    <property type="term" value="F:6-phosphogluconolactonase activity"/>
    <property type="evidence" value="ECO:0007669"/>
    <property type="project" value="TreeGrafter"/>
</dbReference>
<dbReference type="Gene3D" id="2.130.10.10">
    <property type="entry name" value="YVTN repeat-like/Quinoprotein amine dehydrogenase"/>
    <property type="match status" value="1"/>
</dbReference>
<proteinExistence type="inferred from homology"/>
<sequence>MPVNAPRLSRREFAWGGLATAFTIRSAFAAGTVTPTRVLLGTTGKVSKGIYTADWNATTGELGSITLAAPLVSPSFLVTRRVGSLTRIYAVSEDGKDDSGVNALETIPGSRELRLLNKVSSFGNGPTHLSLSPDGRSIFIANYGGGSIASYHIKPDGSLSEAVSHFQYEGSGPDPSRQTKSHAHSAQVSPDGRFLLVNDLGLDRICIYRIDAATAALKPNDPPVWQAKPASGPRHISFHPNGKWLYSVNELDSTIDILAWDAARGRITAIDRVSTLKPDFPPHTAFAGEILASADGRNVYVGNRIADQTIAVFDIDRTSGKLKLKQLAPNGGKTTRHIALDRTGKWMIASNQDSGEVVVLQRNLATGELSAPVHRYPLDTPMFATWI</sequence>
<evidence type="ECO:0000313" key="4">
    <source>
        <dbReference type="EMBL" id="QEE27444.1"/>
    </source>
</evidence>
<dbReference type="PANTHER" id="PTHR30344:SF1">
    <property type="entry name" value="6-PHOSPHOGLUCONOLACTONASE"/>
    <property type="match status" value="1"/>
</dbReference>
<dbReference type="OrthoDB" id="9790815at2"/>
<name>A0A5B9E7B4_9BACT</name>
<feature type="region of interest" description="Disordered" evidence="3">
    <location>
        <begin position="166"/>
        <end position="186"/>
    </location>
</feature>
<evidence type="ECO:0000256" key="2">
    <source>
        <dbReference type="ARBA" id="ARBA00022526"/>
    </source>
</evidence>
<dbReference type="Pfam" id="PF10282">
    <property type="entry name" value="Lactonase"/>
    <property type="match status" value="1"/>
</dbReference>
<keyword evidence="5" id="KW-1185">Reference proteome</keyword>
<dbReference type="SUPFAM" id="SSF51004">
    <property type="entry name" value="C-terminal (heme d1) domain of cytochrome cd1-nitrite reductase"/>
    <property type="match status" value="1"/>
</dbReference>
<dbReference type="InterPro" id="IPR015943">
    <property type="entry name" value="WD40/YVTN_repeat-like_dom_sf"/>
</dbReference>
<protein>
    <submittedName>
        <fullName evidence="4">Lactonase family protein</fullName>
    </submittedName>
</protein>
<dbReference type="Proteomes" id="UP000321820">
    <property type="component" value="Chromosome"/>
</dbReference>
<dbReference type="InterPro" id="IPR019405">
    <property type="entry name" value="Lactonase_7-beta_prop"/>
</dbReference>
<accession>A0A5B9E7B4</accession>
<dbReference type="AlphaFoldDB" id="A0A5B9E7B4"/>